<sequence length="159" mass="18470">MERDKQVISFLGDKQIAGLSNTFIIEESLYTFRALERCSGYAFRREAVVELLLSMQEGWIYLYMNNMNHDGFLVDQCLIMREPSELRLKHCLIELLGKYAVSNNGKHVLAKCFTKKIVSNYANISTKTMAQTWKTWSDEGYIDGEVNQFIFNSIDFLKK</sequence>
<organism evidence="1 2">
    <name type="scientific">Listeria cornellensis FSL F6-0969</name>
    <dbReference type="NCBI Taxonomy" id="1265820"/>
    <lineage>
        <taxon>Bacteria</taxon>
        <taxon>Bacillati</taxon>
        <taxon>Bacillota</taxon>
        <taxon>Bacilli</taxon>
        <taxon>Bacillales</taxon>
        <taxon>Listeriaceae</taxon>
        <taxon>Listeria</taxon>
    </lineage>
</organism>
<dbReference type="AlphaFoldDB" id="W7BKD0"/>
<dbReference type="InterPro" id="IPR014710">
    <property type="entry name" value="RmlC-like_jellyroll"/>
</dbReference>
<evidence type="ECO:0000313" key="1">
    <source>
        <dbReference type="EMBL" id="EUJ26317.1"/>
    </source>
</evidence>
<gene>
    <name evidence="1" type="ORF">PCORN_15071</name>
</gene>
<keyword evidence="2" id="KW-1185">Reference proteome</keyword>
<name>W7BKD0_9LIST</name>
<proteinExistence type="predicted"/>
<dbReference type="STRING" id="1265820.PCORN_15071"/>
<dbReference type="PATRIC" id="fig|1265820.5.peg.2979"/>
<dbReference type="InterPro" id="IPR036390">
    <property type="entry name" value="WH_DNA-bd_sf"/>
</dbReference>
<dbReference type="Proteomes" id="UP000019254">
    <property type="component" value="Unassembled WGS sequence"/>
</dbReference>
<accession>W7BKD0</accession>
<dbReference type="SUPFAM" id="SSF46785">
    <property type="entry name" value="Winged helix' DNA-binding domain"/>
    <property type="match status" value="1"/>
</dbReference>
<protein>
    <submittedName>
        <fullName evidence="1">Uncharacterized protein</fullName>
    </submittedName>
</protein>
<reference evidence="1 2" key="1">
    <citation type="journal article" date="2014" name="Int. J. Syst. Evol. Microbiol.">
        <title>Listeria floridensis sp. nov., Listeria aquatica sp. nov., Listeria cornellensis sp. nov., Listeria riparia sp. nov. and Listeria grandensis sp. nov., from agricultural and natural environments.</title>
        <authorList>
            <person name="den Bakker H.C."/>
            <person name="Warchocki S."/>
            <person name="Wright E.M."/>
            <person name="Allred A.F."/>
            <person name="Ahlstrom C."/>
            <person name="Manuel C.S."/>
            <person name="Stasiewicz M.J."/>
            <person name="Burrell A."/>
            <person name="Roof S."/>
            <person name="Strawn L."/>
            <person name="Fortes E.D."/>
            <person name="Nightingale K.K."/>
            <person name="Kephart D."/>
            <person name="Wiedmann M."/>
        </authorList>
    </citation>
    <scope>NUCLEOTIDE SEQUENCE [LARGE SCALE GENOMIC DNA]</scope>
    <source>
        <strain evidence="2">FSL F6-969</strain>
    </source>
</reference>
<comment type="caution">
    <text evidence="1">The sequence shown here is derived from an EMBL/GenBank/DDBJ whole genome shotgun (WGS) entry which is preliminary data.</text>
</comment>
<evidence type="ECO:0000313" key="2">
    <source>
        <dbReference type="Proteomes" id="UP000019254"/>
    </source>
</evidence>
<dbReference type="Gene3D" id="2.60.120.10">
    <property type="entry name" value="Jelly Rolls"/>
    <property type="match status" value="1"/>
</dbReference>
<dbReference type="EMBL" id="AODE01000032">
    <property type="protein sequence ID" value="EUJ26317.1"/>
    <property type="molecule type" value="Genomic_DNA"/>
</dbReference>